<evidence type="ECO:0000256" key="10">
    <source>
        <dbReference type="ARBA" id="ARBA00022723"/>
    </source>
</evidence>
<comment type="catalytic activity">
    <reaction evidence="30">
        <text>22-oxodocosanoate + NAD(+) + H2O = docosanedioate + NADH + 2 H(+)</text>
        <dbReference type="Rhea" id="RHEA:39015"/>
        <dbReference type="ChEBI" id="CHEBI:15377"/>
        <dbReference type="ChEBI" id="CHEBI:15378"/>
        <dbReference type="ChEBI" id="CHEBI:57540"/>
        <dbReference type="ChEBI" id="CHEBI:57945"/>
        <dbReference type="ChEBI" id="CHEBI:76298"/>
        <dbReference type="ChEBI" id="CHEBI:76299"/>
    </reaction>
</comment>
<comment type="catalytic activity">
    <reaction evidence="33">
        <text>(2E)-hexadecenal + NAD(+) + H2O = (E)-hexadec-2-enoate + NADH + 2 H(+)</text>
        <dbReference type="Rhea" id="RHEA:36135"/>
        <dbReference type="ChEBI" id="CHEBI:15377"/>
        <dbReference type="ChEBI" id="CHEBI:15378"/>
        <dbReference type="ChEBI" id="CHEBI:17585"/>
        <dbReference type="ChEBI" id="CHEBI:57540"/>
        <dbReference type="ChEBI" id="CHEBI:57945"/>
        <dbReference type="ChEBI" id="CHEBI:72745"/>
    </reaction>
</comment>
<comment type="catalytic activity">
    <reaction evidence="32">
        <text>octanal + NAD(+) + H2O = octanoate + NADH + 2 H(+)</text>
        <dbReference type="Rhea" id="RHEA:44100"/>
        <dbReference type="ChEBI" id="CHEBI:15377"/>
        <dbReference type="ChEBI" id="CHEBI:15378"/>
        <dbReference type="ChEBI" id="CHEBI:17935"/>
        <dbReference type="ChEBI" id="CHEBI:25646"/>
        <dbReference type="ChEBI" id="CHEBI:57540"/>
        <dbReference type="ChEBI" id="CHEBI:57945"/>
    </reaction>
</comment>
<evidence type="ECO:0000256" key="25">
    <source>
        <dbReference type="ARBA" id="ARBA00047498"/>
    </source>
</evidence>
<name>A0AAD9EVU2_DISEL</name>
<evidence type="ECO:0000259" key="40">
    <source>
        <dbReference type="PROSITE" id="PS51144"/>
    </source>
</evidence>
<evidence type="ECO:0000256" key="35">
    <source>
        <dbReference type="ARBA" id="ARBA00048972"/>
    </source>
</evidence>
<gene>
    <name evidence="41" type="ORF">KUDE01_024082</name>
</gene>
<dbReference type="InterPro" id="IPR018338">
    <property type="entry name" value="Carbonic_anhydrase_a-class_CS"/>
</dbReference>
<comment type="catalytic activity">
    <reaction evidence="28">
        <text>tetradecanal + NAD(+) + H2O = tetradecanoate + NADH + 2 H(+)</text>
        <dbReference type="Rhea" id="RHEA:44172"/>
        <dbReference type="ChEBI" id="CHEBI:15377"/>
        <dbReference type="ChEBI" id="CHEBI:15378"/>
        <dbReference type="ChEBI" id="CHEBI:30807"/>
        <dbReference type="ChEBI" id="CHEBI:57540"/>
        <dbReference type="ChEBI" id="CHEBI:57945"/>
        <dbReference type="ChEBI" id="CHEBI:84067"/>
    </reaction>
</comment>
<evidence type="ECO:0000256" key="29">
    <source>
        <dbReference type="ARBA" id="ARBA00048322"/>
    </source>
</evidence>
<keyword evidence="18" id="KW-0472">Membrane</keyword>
<keyword evidence="42" id="KW-1185">Reference proteome</keyword>
<dbReference type="InterPro" id="IPR016160">
    <property type="entry name" value="Ald_DH_CS_CYS"/>
</dbReference>
<dbReference type="PANTHER" id="PTHR43570:SF9">
    <property type="entry name" value="ALDEHYDE DEHYDROGENASE FAMILY 3 MEMBER A2"/>
    <property type="match status" value="1"/>
</dbReference>
<evidence type="ECO:0000256" key="24">
    <source>
        <dbReference type="ARBA" id="ARBA00042336"/>
    </source>
</evidence>
<evidence type="ECO:0000256" key="16">
    <source>
        <dbReference type="ARBA" id="ARBA00023002"/>
    </source>
</evidence>
<dbReference type="InterPro" id="IPR015590">
    <property type="entry name" value="Aldehyde_DH_dom"/>
</dbReference>
<dbReference type="GO" id="GO:0006631">
    <property type="term" value="P:fatty acid metabolic process"/>
    <property type="evidence" value="ECO:0007669"/>
    <property type="project" value="UniProtKB-KW"/>
</dbReference>
<evidence type="ECO:0000256" key="36">
    <source>
        <dbReference type="ARBA" id="ARBA00049148"/>
    </source>
</evidence>
<comment type="catalytic activity">
    <reaction evidence="35">
        <text>decanal + NAD(+) + H2O = decanoate + NADH + 2 H(+)</text>
        <dbReference type="Rhea" id="RHEA:44104"/>
        <dbReference type="ChEBI" id="CHEBI:15377"/>
        <dbReference type="ChEBI" id="CHEBI:15378"/>
        <dbReference type="ChEBI" id="CHEBI:27689"/>
        <dbReference type="ChEBI" id="CHEBI:31457"/>
        <dbReference type="ChEBI" id="CHEBI:57540"/>
        <dbReference type="ChEBI" id="CHEBI:57945"/>
    </reaction>
</comment>
<feature type="active site" evidence="38">
    <location>
        <position position="193"/>
    </location>
</feature>
<dbReference type="GO" id="GO:0004089">
    <property type="term" value="F:carbonate dehydratase activity"/>
    <property type="evidence" value="ECO:0007669"/>
    <property type="project" value="UniProtKB-EC"/>
</dbReference>
<dbReference type="FunFam" id="3.10.200.10:FF:000003">
    <property type="entry name" value="Carbonic anhydrase 12"/>
    <property type="match status" value="1"/>
</dbReference>
<keyword evidence="11" id="KW-0256">Endoplasmic reticulum</keyword>
<keyword evidence="17" id="KW-0443">Lipid metabolism</keyword>
<keyword evidence="12" id="KW-0276">Fatty acid metabolism</keyword>
<dbReference type="EC" id="1.2.1.94" evidence="22"/>
<comment type="catalytic activity">
    <reaction evidence="37">
        <text>an aldehyde + NAD(+) + H2O = a carboxylate + NADH + 2 H(+)</text>
        <dbReference type="Rhea" id="RHEA:16185"/>
        <dbReference type="ChEBI" id="CHEBI:15377"/>
        <dbReference type="ChEBI" id="CHEBI:15378"/>
        <dbReference type="ChEBI" id="CHEBI:17478"/>
        <dbReference type="ChEBI" id="CHEBI:29067"/>
        <dbReference type="ChEBI" id="CHEBI:57540"/>
        <dbReference type="ChEBI" id="CHEBI:57945"/>
        <dbReference type="EC" id="1.2.1.3"/>
    </reaction>
</comment>
<keyword evidence="9" id="KW-0812">Transmembrane</keyword>
<evidence type="ECO:0000256" key="37">
    <source>
        <dbReference type="ARBA" id="ARBA00049194"/>
    </source>
</evidence>
<evidence type="ECO:0000256" key="19">
    <source>
        <dbReference type="ARBA" id="ARBA00023180"/>
    </source>
</evidence>
<evidence type="ECO:0000256" key="8">
    <source>
        <dbReference type="ARBA" id="ARBA00022553"/>
    </source>
</evidence>
<feature type="domain" description="Alpha-carbonic anhydrase" evidence="40">
    <location>
        <begin position="471"/>
        <end position="733"/>
    </location>
</feature>
<evidence type="ECO:0000256" key="23">
    <source>
        <dbReference type="ARBA" id="ARBA00039622"/>
    </source>
</evidence>
<evidence type="ECO:0000256" key="27">
    <source>
        <dbReference type="ARBA" id="ARBA00047920"/>
    </source>
</evidence>
<evidence type="ECO:0000256" key="13">
    <source>
        <dbReference type="ARBA" id="ARBA00022833"/>
    </source>
</evidence>
<evidence type="ECO:0000256" key="12">
    <source>
        <dbReference type="ARBA" id="ARBA00022832"/>
    </source>
</evidence>
<dbReference type="PROSITE" id="PS51144">
    <property type="entry name" value="ALPHA_CA_2"/>
    <property type="match status" value="1"/>
</dbReference>
<dbReference type="InterPro" id="IPR016163">
    <property type="entry name" value="Ald_DH_C"/>
</dbReference>
<dbReference type="InterPro" id="IPR041874">
    <property type="entry name" value="CA4/CA15"/>
</dbReference>
<keyword evidence="14" id="KW-0492">Microsome</keyword>
<evidence type="ECO:0000256" key="9">
    <source>
        <dbReference type="ARBA" id="ARBA00022692"/>
    </source>
</evidence>
<dbReference type="SUPFAM" id="SSF51069">
    <property type="entry name" value="Carbonic anhydrase"/>
    <property type="match status" value="1"/>
</dbReference>
<dbReference type="EMBL" id="JASDAP010000023">
    <property type="protein sequence ID" value="KAK1883308.1"/>
    <property type="molecule type" value="Genomic_DNA"/>
</dbReference>
<evidence type="ECO:0000256" key="34">
    <source>
        <dbReference type="ARBA" id="ARBA00048895"/>
    </source>
</evidence>
<evidence type="ECO:0000256" key="22">
    <source>
        <dbReference type="ARBA" id="ARBA00039117"/>
    </source>
</evidence>
<proteinExistence type="inferred from homology"/>
<evidence type="ECO:0000256" key="18">
    <source>
        <dbReference type="ARBA" id="ARBA00023136"/>
    </source>
</evidence>
<dbReference type="PROSITE" id="PS00070">
    <property type="entry name" value="ALDEHYDE_DEHYDR_CYS"/>
    <property type="match status" value="1"/>
</dbReference>
<evidence type="ECO:0000256" key="39">
    <source>
        <dbReference type="RuleBase" id="RU003345"/>
    </source>
</evidence>
<dbReference type="SUPFAM" id="SSF53720">
    <property type="entry name" value="ALDH-like"/>
    <property type="match status" value="1"/>
</dbReference>
<dbReference type="Gene3D" id="3.40.309.10">
    <property type="entry name" value="Aldehyde Dehydrogenase, Chain A, domain 2"/>
    <property type="match status" value="1"/>
</dbReference>
<evidence type="ECO:0000256" key="30">
    <source>
        <dbReference type="ARBA" id="ARBA00048607"/>
    </source>
</evidence>
<keyword evidence="15" id="KW-1133">Transmembrane helix</keyword>
<dbReference type="PROSITE" id="PS00687">
    <property type="entry name" value="ALDEHYDE_DEHYDR_GLU"/>
    <property type="match status" value="1"/>
</dbReference>
<comment type="catalytic activity">
    <reaction evidence="36">
        <text>hexadecanoate + NADH + 2 H(+) = hexadecanal + NAD(+) + H2O</text>
        <dbReference type="Rhea" id="RHEA:33739"/>
        <dbReference type="ChEBI" id="CHEBI:7896"/>
        <dbReference type="ChEBI" id="CHEBI:15377"/>
        <dbReference type="ChEBI" id="CHEBI:15378"/>
        <dbReference type="ChEBI" id="CHEBI:17600"/>
        <dbReference type="ChEBI" id="CHEBI:57540"/>
        <dbReference type="ChEBI" id="CHEBI:57945"/>
    </reaction>
</comment>
<comment type="cofactor">
    <cofactor evidence="1">
        <name>Zn(2+)</name>
        <dbReference type="ChEBI" id="CHEBI:29105"/>
    </cofactor>
</comment>
<dbReference type="GO" id="GO:0006081">
    <property type="term" value="P:aldehyde metabolic process"/>
    <property type="evidence" value="ECO:0007669"/>
    <property type="project" value="InterPro"/>
</dbReference>
<evidence type="ECO:0000256" key="7">
    <source>
        <dbReference type="ARBA" id="ARBA00012925"/>
    </source>
</evidence>
<dbReference type="GO" id="GO:0008270">
    <property type="term" value="F:zinc ion binding"/>
    <property type="evidence" value="ECO:0007669"/>
    <property type="project" value="InterPro"/>
</dbReference>
<evidence type="ECO:0000256" key="28">
    <source>
        <dbReference type="ARBA" id="ARBA00047959"/>
    </source>
</evidence>
<comment type="subunit">
    <text evidence="6">Homodimer.</text>
</comment>
<dbReference type="InterPro" id="IPR016161">
    <property type="entry name" value="Ald_DH/histidinol_DH"/>
</dbReference>
<comment type="subcellular location">
    <subcellularLocation>
        <location evidence="2">Endoplasmic reticulum membrane</location>
        <topology evidence="2">Single-pass membrane protein</topology>
        <orientation evidence="2">Cytoplasmic side</orientation>
    </subcellularLocation>
    <subcellularLocation>
        <location evidence="3">Microsome membrane</location>
    </subcellularLocation>
</comment>
<dbReference type="EC" id="4.2.1.1" evidence="7"/>
<evidence type="ECO:0000256" key="11">
    <source>
        <dbReference type="ARBA" id="ARBA00022824"/>
    </source>
</evidence>
<dbReference type="Proteomes" id="UP001228049">
    <property type="component" value="Unassembled WGS sequence"/>
</dbReference>
<dbReference type="InterPro" id="IPR012394">
    <property type="entry name" value="Aldehyde_DH_NAD(P)"/>
</dbReference>
<dbReference type="InterPro" id="IPR016162">
    <property type="entry name" value="Ald_DH_N"/>
</dbReference>
<comment type="caution">
    <text evidence="41">The sequence shown here is derived from an EMBL/GenBank/DDBJ whole genome shotgun (WGS) entry which is preliminary data.</text>
</comment>
<evidence type="ECO:0000256" key="6">
    <source>
        <dbReference type="ARBA" id="ARBA00011738"/>
    </source>
</evidence>
<evidence type="ECO:0000313" key="42">
    <source>
        <dbReference type="Proteomes" id="UP001228049"/>
    </source>
</evidence>
<reference evidence="41" key="1">
    <citation type="submission" date="2023-04" db="EMBL/GenBank/DDBJ databases">
        <title>Chromosome-level genome of Chaenocephalus aceratus.</title>
        <authorList>
            <person name="Park H."/>
        </authorList>
    </citation>
    <scope>NUCLEOTIDE SEQUENCE</scope>
    <source>
        <strain evidence="41">DE</strain>
        <tissue evidence="41">Muscle</tissue>
    </source>
</reference>
<keyword evidence="13" id="KW-0862">Zinc</keyword>
<dbReference type="FunFam" id="3.40.309.10:FF:000003">
    <property type="entry name" value="Aldehyde dehydrogenase"/>
    <property type="match status" value="1"/>
</dbReference>
<comment type="catalytic activity">
    <reaction evidence="29">
        <text>dodecanoate + NADH + 2 H(+) = dodecanal + NAD(+) + H2O</text>
        <dbReference type="Rhea" id="RHEA:44168"/>
        <dbReference type="ChEBI" id="CHEBI:15377"/>
        <dbReference type="ChEBI" id="CHEBI:15378"/>
        <dbReference type="ChEBI" id="CHEBI:18262"/>
        <dbReference type="ChEBI" id="CHEBI:27836"/>
        <dbReference type="ChEBI" id="CHEBI:57540"/>
        <dbReference type="ChEBI" id="CHEBI:57945"/>
    </reaction>
</comment>
<dbReference type="EC" id="1.2.1.3" evidence="21"/>
<evidence type="ECO:0000256" key="21">
    <source>
        <dbReference type="ARBA" id="ARBA00024226"/>
    </source>
</evidence>
<dbReference type="InterPro" id="IPR029510">
    <property type="entry name" value="Ald_DH_CS_GLU"/>
</dbReference>
<dbReference type="Pfam" id="PF00171">
    <property type="entry name" value="Aldedh"/>
    <property type="match status" value="2"/>
</dbReference>
<comment type="catalytic activity">
    <reaction evidence="31">
        <text>octadecanal + NAD(+) + H2O = octadecanoate + NADH + 2 H(+)</text>
        <dbReference type="Rhea" id="RHEA:44020"/>
        <dbReference type="ChEBI" id="CHEBI:15377"/>
        <dbReference type="ChEBI" id="CHEBI:15378"/>
        <dbReference type="ChEBI" id="CHEBI:17034"/>
        <dbReference type="ChEBI" id="CHEBI:25629"/>
        <dbReference type="ChEBI" id="CHEBI:57540"/>
        <dbReference type="ChEBI" id="CHEBI:57945"/>
    </reaction>
</comment>
<evidence type="ECO:0000256" key="38">
    <source>
        <dbReference type="PROSITE-ProRule" id="PRU10007"/>
    </source>
</evidence>
<comment type="catalytic activity">
    <reaction evidence="26">
        <text>heptanal + NAD(+) + H2O = heptanoate + NADH + 2 H(+)</text>
        <dbReference type="Rhea" id="RHEA:44108"/>
        <dbReference type="ChEBI" id="CHEBI:15377"/>
        <dbReference type="ChEBI" id="CHEBI:15378"/>
        <dbReference type="ChEBI" id="CHEBI:32362"/>
        <dbReference type="ChEBI" id="CHEBI:34787"/>
        <dbReference type="ChEBI" id="CHEBI:57540"/>
        <dbReference type="ChEBI" id="CHEBI:57945"/>
    </reaction>
</comment>
<dbReference type="Gene3D" id="3.40.605.10">
    <property type="entry name" value="Aldehyde Dehydrogenase, Chain A, domain 1"/>
    <property type="match status" value="2"/>
</dbReference>
<accession>A0AAD9EVU2</accession>
<organism evidence="41 42">
    <name type="scientific">Dissostichus eleginoides</name>
    <name type="common">Patagonian toothfish</name>
    <name type="synonym">Dissostichus amissus</name>
    <dbReference type="NCBI Taxonomy" id="100907"/>
    <lineage>
        <taxon>Eukaryota</taxon>
        <taxon>Metazoa</taxon>
        <taxon>Chordata</taxon>
        <taxon>Craniata</taxon>
        <taxon>Vertebrata</taxon>
        <taxon>Euteleostomi</taxon>
        <taxon>Actinopterygii</taxon>
        <taxon>Neopterygii</taxon>
        <taxon>Teleostei</taxon>
        <taxon>Neoteleostei</taxon>
        <taxon>Acanthomorphata</taxon>
        <taxon>Eupercaria</taxon>
        <taxon>Perciformes</taxon>
        <taxon>Notothenioidei</taxon>
        <taxon>Nototheniidae</taxon>
        <taxon>Dissostichus</taxon>
    </lineage>
</organism>
<evidence type="ECO:0000256" key="14">
    <source>
        <dbReference type="ARBA" id="ARBA00022848"/>
    </source>
</evidence>
<evidence type="ECO:0000256" key="1">
    <source>
        <dbReference type="ARBA" id="ARBA00001947"/>
    </source>
</evidence>
<dbReference type="InterPro" id="IPR001148">
    <property type="entry name" value="CA_dom"/>
</dbReference>
<evidence type="ECO:0000256" key="3">
    <source>
        <dbReference type="ARBA" id="ARBA00004524"/>
    </source>
</evidence>
<dbReference type="GO" id="GO:0120553">
    <property type="term" value="F:farnesal dehydrogenase (NAD+) activity"/>
    <property type="evidence" value="ECO:0007669"/>
    <property type="project" value="UniProtKB-EC"/>
</dbReference>
<evidence type="ECO:0000256" key="5">
    <source>
        <dbReference type="ARBA" id="ARBA00010718"/>
    </source>
</evidence>
<evidence type="ECO:0000256" key="20">
    <source>
        <dbReference type="ARBA" id="ARBA00023239"/>
    </source>
</evidence>
<dbReference type="FunFam" id="3.40.605.10:FF:000058">
    <property type="entry name" value="Aldehyde dehydrogenase 3 family, member A2a"/>
    <property type="match status" value="1"/>
</dbReference>
<evidence type="ECO:0000256" key="17">
    <source>
        <dbReference type="ARBA" id="ARBA00023098"/>
    </source>
</evidence>
<evidence type="ECO:0000256" key="31">
    <source>
        <dbReference type="ARBA" id="ARBA00048648"/>
    </source>
</evidence>
<dbReference type="PANTHER" id="PTHR43570">
    <property type="entry name" value="ALDEHYDE DEHYDROGENASE"/>
    <property type="match status" value="1"/>
</dbReference>
<dbReference type="AlphaFoldDB" id="A0AAD9EVU2"/>
<sequence>MSREQQAVARARKAFETGRSKSVEHRIRQLKNLQRLFTEKQSVISAAVKKDLNKSEVGTQLYETLGLEGELNTAINHLKEWAAPRPVEKNLLTISDTVYIKPEPLGVVLIIGAWNYPWAVTIQPLIGAIAAGHGGPAANLHRQRALPRSDWGVSETQELLRQRFDHIFYTGNSVVGKLIMEAAAKNLTPVTLELGGKSPCYIDKNCDLTIACRRVAWGKYTNCGQTCIAPDYILCEPSIQDRVIEEVKKAIKEFYTDNPKTCPDYGRIINQRHFKRIMNMLEGSTVAAGGDNEESDCYIAPTVLRDVKPEAKVMQEEIFGPLLPILSVSGLDEAIKFINKGEKPLALYCFSSDNKVINRMTDETSSGGFLANDCLVHFSVGSLPFGGVGNSGMGCYHGKYSFDQLSHLRSCLIKKLNMEGVNRMRYPPHTPKKLGWARFFILNSVDLGWVGRMALLAVMVVVAAVVLQCTAQWCYQSQYSCDDTCRDPIRWAAQFPSCGGLRQSPINIVSTKVHVNSALPPFNFIGHTNTINITVENKGHSAHFALPHSVRLTGGALPGHYRAAQFHFHWGGNGRPGSEHTIDGEQFPMELHIVHIKEPYGSLAEAEHDMAGIALLAFLFEESPDDNPHLDSVIASLGRVKNNGSSTVIPNFRLSDIIPSDKDLFSYYRYVGSMTTPGCEQAVAWTLFHRTLPISSLQLDAITQQCRFWTGQPMTDIFRPTQPLDGRVVYRSKAGAALRGVMHWWVGVSSVLLGRTGLIH</sequence>
<comment type="catalytic activity">
    <reaction evidence="27">
        <text>(2E,6E)-farnesal + NAD(+) + H2O = (2E,6E)-farnesoate + NADH + 2 H(+)</text>
        <dbReference type="Rhea" id="RHEA:24216"/>
        <dbReference type="ChEBI" id="CHEBI:15377"/>
        <dbReference type="ChEBI" id="CHEBI:15378"/>
        <dbReference type="ChEBI" id="CHEBI:15894"/>
        <dbReference type="ChEBI" id="CHEBI:57540"/>
        <dbReference type="ChEBI" id="CHEBI:57945"/>
        <dbReference type="ChEBI" id="CHEBI:83276"/>
        <dbReference type="EC" id="1.2.1.94"/>
    </reaction>
</comment>
<comment type="catalytic activity">
    <reaction evidence="25">
        <text>2,6,10,14-tetramethylpentadecanal + NAD(+) + H2O = 2,6,10,14-tetramethylpentadecanoate + NADH + 2 H(+)</text>
        <dbReference type="Rhea" id="RHEA:44016"/>
        <dbReference type="ChEBI" id="CHEBI:15377"/>
        <dbReference type="ChEBI" id="CHEBI:15378"/>
        <dbReference type="ChEBI" id="CHEBI:49189"/>
        <dbReference type="ChEBI" id="CHEBI:57540"/>
        <dbReference type="ChEBI" id="CHEBI:57945"/>
        <dbReference type="ChEBI" id="CHEBI:77268"/>
    </reaction>
</comment>
<comment type="similarity">
    <text evidence="5">Belongs to the alpha-carbonic anhydrase family.</text>
</comment>
<dbReference type="PROSITE" id="PS00162">
    <property type="entry name" value="ALPHA_CA_1"/>
    <property type="match status" value="1"/>
</dbReference>
<keyword evidence="10" id="KW-0479">Metal-binding</keyword>
<evidence type="ECO:0000256" key="32">
    <source>
        <dbReference type="ARBA" id="ARBA00048806"/>
    </source>
</evidence>
<evidence type="ECO:0000256" key="4">
    <source>
        <dbReference type="ARBA" id="ARBA00009986"/>
    </source>
</evidence>
<keyword evidence="19" id="KW-0325">Glycoprotein</keyword>
<dbReference type="GO" id="GO:0005789">
    <property type="term" value="C:endoplasmic reticulum membrane"/>
    <property type="evidence" value="ECO:0007669"/>
    <property type="project" value="UniProtKB-SubCell"/>
</dbReference>
<dbReference type="CDD" id="cd03117">
    <property type="entry name" value="alpha_CA_IV_XV_like"/>
    <property type="match status" value="1"/>
</dbReference>
<evidence type="ECO:0000256" key="15">
    <source>
        <dbReference type="ARBA" id="ARBA00022989"/>
    </source>
</evidence>
<comment type="catalytic activity">
    <reaction evidence="34">
        <text>a fatty aldehyde + NAD(+) + H2O = a fatty acid + NADH + 2 H(+)</text>
        <dbReference type="Rhea" id="RHEA:49832"/>
        <dbReference type="ChEBI" id="CHEBI:15377"/>
        <dbReference type="ChEBI" id="CHEBI:15378"/>
        <dbReference type="ChEBI" id="CHEBI:28868"/>
        <dbReference type="ChEBI" id="CHEBI:35746"/>
        <dbReference type="ChEBI" id="CHEBI:57540"/>
        <dbReference type="ChEBI" id="CHEBI:57945"/>
    </reaction>
</comment>
<keyword evidence="20" id="KW-0456">Lyase</keyword>
<dbReference type="InterPro" id="IPR036398">
    <property type="entry name" value="CA_dom_sf"/>
</dbReference>
<evidence type="ECO:0000313" key="41">
    <source>
        <dbReference type="EMBL" id="KAK1883308.1"/>
    </source>
</evidence>
<keyword evidence="8" id="KW-0597">Phosphoprotein</keyword>
<dbReference type="Gene3D" id="3.10.200.10">
    <property type="entry name" value="Alpha carbonic anhydrase"/>
    <property type="match status" value="1"/>
</dbReference>
<dbReference type="Pfam" id="PF00194">
    <property type="entry name" value="Carb_anhydrase"/>
    <property type="match status" value="1"/>
</dbReference>
<keyword evidence="16 39" id="KW-0560">Oxidoreductase</keyword>
<comment type="similarity">
    <text evidence="4 39">Belongs to the aldehyde dehydrogenase family.</text>
</comment>
<dbReference type="SMART" id="SM01057">
    <property type="entry name" value="Carb_anhydrase"/>
    <property type="match status" value="1"/>
</dbReference>
<evidence type="ECO:0000256" key="26">
    <source>
        <dbReference type="ARBA" id="ARBA00047531"/>
    </source>
</evidence>
<protein>
    <recommendedName>
        <fullName evidence="23">Aldehyde dehydrogenase family 3 member A2</fullName>
        <ecNumber evidence="21">1.2.1.3</ecNumber>
        <ecNumber evidence="22">1.2.1.94</ecNumber>
        <ecNumber evidence="7">4.2.1.1</ecNumber>
    </recommendedName>
    <alternativeName>
        <fullName evidence="24">Fatty aldehyde dehydrogenase</fullName>
    </alternativeName>
</protein>
<evidence type="ECO:0000256" key="33">
    <source>
        <dbReference type="ARBA" id="ARBA00048826"/>
    </source>
</evidence>
<evidence type="ECO:0000256" key="2">
    <source>
        <dbReference type="ARBA" id="ARBA00004131"/>
    </source>
</evidence>
<dbReference type="GO" id="GO:0004028">
    <property type="term" value="F:3-chloroallyl aldehyde dehydrogenase activity"/>
    <property type="evidence" value="ECO:0007669"/>
    <property type="project" value="TreeGrafter"/>
</dbReference>